<feature type="transmembrane region" description="Helical" evidence="1">
    <location>
        <begin position="12"/>
        <end position="30"/>
    </location>
</feature>
<dbReference type="EMBL" id="CP039352">
    <property type="protein sequence ID" value="QCE04551.1"/>
    <property type="molecule type" value="Genomic_DNA"/>
</dbReference>
<accession>A0A4D6MV76</accession>
<keyword evidence="1" id="KW-0472">Membrane</keyword>
<protein>
    <submittedName>
        <fullName evidence="2">Uncharacterized protein</fullName>
    </submittedName>
</protein>
<keyword evidence="1" id="KW-0812">Transmembrane</keyword>
<proteinExistence type="predicted"/>
<keyword evidence="3" id="KW-1185">Reference proteome</keyword>
<keyword evidence="1" id="KW-1133">Transmembrane helix</keyword>
<reference evidence="2 3" key="1">
    <citation type="submission" date="2019-04" db="EMBL/GenBank/DDBJ databases">
        <title>An improved genome assembly and genetic linkage map for asparagus bean, Vigna unguiculata ssp. sesquipedialis.</title>
        <authorList>
            <person name="Xia Q."/>
            <person name="Zhang R."/>
            <person name="Dong Y."/>
        </authorList>
    </citation>
    <scope>NUCLEOTIDE SEQUENCE [LARGE SCALE GENOMIC DNA]</scope>
    <source>
        <tissue evidence="2">Leaf</tissue>
    </source>
</reference>
<organism evidence="2 3">
    <name type="scientific">Vigna unguiculata</name>
    <name type="common">Cowpea</name>
    <dbReference type="NCBI Taxonomy" id="3917"/>
    <lineage>
        <taxon>Eukaryota</taxon>
        <taxon>Viridiplantae</taxon>
        <taxon>Streptophyta</taxon>
        <taxon>Embryophyta</taxon>
        <taxon>Tracheophyta</taxon>
        <taxon>Spermatophyta</taxon>
        <taxon>Magnoliopsida</taxon>
        <taxon>eudicotyledons</taxon>
        <taxon>Gunneridae</taxon>
        <taxon>Pentapetalae</taxon>
        <taxon>rosids</taxon>
        <taxon>fabids</taxon>
        <taxon>Fabales</taxon>
        <taxon>Fabaceae</taxon>
        <taxon>Papilionoideae</taxon>
        <taxon>50 kb inversion clade</taxon>
        <taxon>NPAAA clade</taxon>
        <taxon>indigoferoid/millettioid clade</taxon>
        <taxon>Phaseoleae</taxon>
        <taxon>Vigna</taxon>
    </lineage>
</organism>
<name>A0A4D6MV76_VIGUN</name>
<sequence>MNKALHWKFEQVPLLKVAVAAAMVFLVRLMRGGSASSRFHGDCSRFCNGVATTQSSTAVAATAQSSVTVVLPPLHSSSPLQKIRGFKFENGKIAFPSRTVATL</sequence>
<dbReference type="AlphaFoldDB" id="A0A4D6MV76"/>
<evidence type="ECO:0000256" key="1">
    <source>
        <dbReference type="SAM" id="Phobius"/>
    </source>
</evidence>
<gene>
    <name evidence="2" type="ORF">DEO72_LG8g2587</name>
</gene>
<dbReference type="Proteomes" id="UP000501690">
    <property type="component" value="Linkage Group LG8"/>
</dbReference>
<evidence type="ECO:0000313" key="2">
    <source>
        <dbReference type="EMBL" id="QCE04551.1"/>
    </source>
</evidence>
<evidence type="ECO:0000313" key="3">
    <source>
        <dbReference type="Proteomes" id="UP000501690"/>
    </source>
</evidence>